<evidence type="ECO:0000259" key="1">
    <source>
        <dbReference type="Pfam" id="PF21788"/>
    </source>
</evidence>
<gene>
    <name evidence="3" type="ORF">FWK35_00034179</name>
</gene>
<name>A0A6G0VQX6_APHCR</name>
<keyword evidence="4" id="KW-1185">Reference proteome</keyword>
<proteinExistence type="predicted"/>
<comment type="caution">
    <text evidence="3">The sequence shown here is derived from an EMBL/GenBank/DDBJ whole genome shotgun (WGS) entry which is preliminary data.</text>
</comment>
<dbReference type="Pfam" id="PF21789">
    <property type="entry name" value="TNP-like_RNaseH_C"/>
    <property type="match status" value="1"/>
</dbReference>
<reference evidence="3 4" key="1">
    <citation type="submission" date="2019-08" db="EMBL/GenBank/DDBJ databases">
        <title>Whole genome of Aphis craccivora.</title>
        <authorList>
            <person name="Voronova N.V."/>
            <person name="Shulinski R.S."/>
            <person name="Bandarenka Y.V."/>
            <person name="Zhorov D.G."/>
            <person name="Warner D."/>
        </authorList>
    </citation>
    <scope>NUCLEOTIDE SEQUENCE [LARGE SCALE GENOMIC DNA]</scope>
    <source>
        <strain evidence="3">180601</strain>
        <tissue evidence="3">Whole Body</tissue>
    </source>
</reference>
<evidence type="ECO:0008006" key="5">
    <source>
        <dbReference type="Google" id="ProtNLM"/>
    </source>
</evidence>
<feature type="non-terminal residue" evidence="3">
    <location>
        <position position="1"/>
    </location>
</feature>
<sequence length="513" mass="58467">SSTVLHKIIIEAILLLEKSGFNVDVVTTDGATWNRSMWSKFGISKENISCTHMHDESRRLWFLSDFPHLIKNLRNCMVKQEEFWTPDGVVKLKHWDAVLASENQSGYNLKICPGLCVDDVHPKPYQKMNVGRAYRFFCEKTAVAMEAYRESNIDLSDSEPTVTFIRRISNLIKSMDSCTPNNALHYNSFEYQAIKDFQQYLENWNNVAREKGYYFLTDSTYYGLQISLKATIEVFDYLRLKCDYQFLMTSRLNQDNLERFFSMMRSSCGSNDHPDSVLFMQIFRLISTYSLVKPPKGSNISGGEILSSLFSIHDLNTPDNKRLQFQQSIDYIVENGSDDPDMSSLNVQIEHNYTTPIIGNIAITSGPVLAYISGYVARKASRFTKCPICLDLLTTSQTLSRDILIEGISHGHLLKPSTNLFHLIKSLESATLKVMATEELSSDTIFKIIDTFGEVGSAQLVGCSDMQHKHGLTSAIINFFLVTRMHFICSRNNSIENSKKEKTRLHRKSAKLI</sequence>
<protein>
    <recommendedName>
        <fullName evidence="5">THAP-type domain-containing protein</fullName>
    </recommendedName>
</protein>
<evidence type="ECO:0000313" key="4">
    <source>
        <dbReference type="Proteomes" id="UP000478052"/>
    </source>
</evidence>
<feature type="domain" description="Transposable element P transposase-like RNase H C-terminal" evidence="2">
    <location>
        <begin position="251"/>
        <end position="284"/>
    </location>
</feature>
<accession>A0A6G0VQX6</accession>
<dbReference type="EMBL" id="VUJU01013023">
    <property type="protein sequence ID" value="KAF0706129.1"/>
    <property type="molecule type" value="Genomic_DNA"/>
</dbReference>
<dbReference type="InterPro" id="IPR048367">
    <property type="entry name" value="TNP-like_RNaseH_C"/>
</dbReference>
<dbReference type="AlphaFoldDB" id="A0A6G0VQX6"/>
<evidence type="ECO:0000313" key="3">
    <source>
        <dbReference type="EMBL" id="KAF0706129.1"/>
    </source>
</evidence>
<dbReference type="PANTHER" id="PTHR47577:SF2">
    <property type="entry name" value="THAP DOMAIN CONTAINING 9"/>
    <property type="match status" value="1"/>
</dbReference>
<dbReference type="InterPro" id="IPR048366">
    <property type="entry name" value="TNP-like_GBD"/>
</dbReference>
<dbReference type="OrthoDB" id="6485269at2759"/>
<evidence type="ECO:0000259" key="2">
    <source>
        <dbReference type="Pfam" id="PF21789"/>
    </source>
</evidence>
<feature type="domain" description="Transposable element P transposase-like GTP-binding insertion" evidence="1">
    <location>
        <begin position="68"/>
        <end position="181"/>
    </location>
</feature>
<dbReference type="Pfam" id="PF21788">
    <property type="entry name" value="TNP-like_GBD"/>
    <property type="match status" value="1"/>
</dbReference>
<dbReference type="Proteomes" id="UP000478052">
    <property type="component" value="Unassembled WGS sequence"/>
</dbReference>
<dbReference type="PANTHER" id="PTHR47577">
    <property type="entry name" value="THAP DOMAIN-CONTAINING PROTEIN 6"/>
    <property type="match status" value="1"/>
</dbReference>
<organism evidence="3 4">
    <name type="scientific">Aphis craccivora</name>
    <name type="common">Cowpea aphid</name>
    <dbReference type="NCBI Taxonomy" id="307492"/>
    <lineage>
        <taxon>Eukaryota</taxon>
        <taxon>Metazoa</taxon>
        <taxon>Ecdysozoa</taxon>
        <taxon>Arthropoda</taxon>
        <taxon>Hexapoda</taxon>
        <taxon>Insecta</taxon>
        <taxon>Pterygota</taxon>
        <taxon>Neoptera</taxon>
        <taxon>Paraneoptera</taxon>
        <taxon>Hemiptera</taxon>
        <taxon>Sternorrhyncha</taxon>
        <taxon>Aphidomorpha</taxon>
        <taxon>Aphidoidea</taxon>
        <taxon>Aphididae</taxon>
        <taxon>Aphidini</taxon>
        <taxon>Aphis</taxon>
        <taxon>Aphis</taxon>
    </lineage>
</organism>